<keyword evidence="3" id="KW-1185">Reference proteome</keyword>
<dbReference type="AlphaFoldDB" id="A0A4D6LM24"/>
<reference evidence="2 3" key="1">
    <citation type="submission" date="2019-04" db="EMBL/GenBank/DDBJ databases">
        <title>An improved genome assembly and genetic linkage map for asparagus bean, Vigna unguiculata ssp. sesquipedialis.</title>
        <authorList>
            <person name="Xia Q."/>
            <person name="Zhang R."/>
            <person name="Dong Y."/>
        </authorList>
    </citation>
    <scope>NUCLEOTIDE SEQUENCE [LARGE SCALE GENOMIC DNA]</scope>
    <source>
        <tissue evidence="2">Leaf</tissue>
    </source>
</reference>
<accession>A0A4D6LM24</accession>
<evidence type="ECO:0000313" key="3">
    <source>
        <dbReference type="Proteomes" id="UP000501690"/>
    </source>
</evidence>
<proteinExistence type="predicted"/>
<organism evidence="2 3">
    <name type="scientific">Vigna unguiculata</name>
    <name type="common">Cowpea</name>
    <dbReference type="NCBI Taxonomy" id="3917"/>
    <lineage>
        <taxon>Eukaryota</taxon>
        <taxon>Viridiplantae</taxon>
        <taxon>Streptophyta</taxon>
        <taxon>Embryophyta</taxon>
        <taxon>Tracheophyta</taxon>
        <taxon>Spermatophyta</taxon>
        <taxon>Magnoliopsida</taxon>
        <taxon>eudicotyledons</taxon>
        <taxon>Gunneridae</taxon>
        <taxon>Pentapetalae</taxon>
        <taxon>rosids</taxon>
        <taxon>fabids</taxon>
        <taxon>Fabales</taxon>
        <taxon>Fabaceae</taxon>
        <taxon>Papilionoideae</taxon>
        <taxon>50 kb inversion clade</taxon>
        <taxon>NPAAA clade</taxon>
        <taxon>indigoferoid/millettioid clade</taxon>
        <taxon>Phaseoleae</taxon>
        <taxon>Vigna</taxon>
    </lineage>
</organism>
<name>A0A4D6LM24_VIGUN</name>
<gene>
    <name evidence="2" type="ORF">DEO72_LG4g536</name>
</gene>
<feature type="region of interest" description="Disordered" evidence="1">
    <location>
        <begin position="102"/>
        <end position="123"/>
    </location>
</feature>
<evidence type="ECO:0000313" key="2">
    <source>
        <dbReference type="EMBL" id="QCD89590.1"/>
    </source>
</evidence>
<dbReference type="EMBL" id="CP039348">
    <property type="protein sequence ID" value="QCD89590.1"/>
    <property type="molecule type" value="Genomic_DNA"/>
</dbReference>
<dbReference type="Proteomes" id="UP000501690">
    <property type="component" value="Linkage Group LG4"/>
</dbReference>
<sequence>MSTSRCLVAIPIGHNRQSTCEKPCYGSHTVTTGGVPNMNIVPYSHLQHSPTRAQLKSSSCSSAILSSTRGMSFRAQLKECHVLNPYPELNSRDTFRATTQGTFKVSPKPCRPHTSKATQTPLPQQHRLALLTSCQAHHASEPPGGGHVSPGAKRL</sequence>
<protein>
    <submittedName>
        <fullName evidence="2">Uncharacterized protein</fullName>
    </submittedName>
</protein>
<evidence type="ECO:0000256" key="1">
    <source>
        <dbReference type="SAM" id="MobiDB-lite"/>
    </source>
</evidence>